<sequence length="137" mass="15092">MVQLDEFGDPRDFIRRQQHRFFRRGVYDSRDMAGQISAEAVLAGATEVCVAIDSEWVIIEADVDWLEACTEDAFSYLAPFPPGGGTDTTREILAVTFSLGVVTATTRGIRVIKGNSAGPVTEIPKNGRVFAFRMAFE</sequence>
<gene>
    <name evidence="1" type="ORF">GCM10010269_49670</name>
</gene>
<evidence type="ECO:0000313" key="2">
    <source>
        <dbReference type="Proteomes" id="UP000606194"/>
    </source>
</evidence>
<accession>A0A918FYJ9</accession>
<proteinExistence type="predicted"/>
<organism evidence="1 2">
    <name type="scientific">Streptomyces humidus</name>
    <dbReference type="NCBI Taxonomy" id="52259"/>
    <lineage>
        <taxon>Bacteria</taxon>
        <taxon>Bacillati</taxon>
        <taxon>Actinomycetota</taxon>
        <taxon>Actinomycetes</taxon>
        <taxon>Kitasatosporales</taxon>
        <taxon>Streptomycetaceae</taxon>
        <taxon>Streptomyces</taxon>
    </lineage>
</organism>
<dbReference type="EMBL" id="BMTL01000021">
    <property type="protein sequence ID" value="GGS04780.1"/>
    <property type="molecule type" value="Genomic_DNA"/>
</dbReference>
<reference evidence="1" key="1">
    <citation type="journal article" date="2014" name="Int. J. Syst. Evol. Microbiol.">
        <title>Complete genome sequence of Corynebacterium casei LMG S-19264T (=DSM 44701T), isolated from a smear-ripened cheese.</title>
        <authorList>
            <consortium name="US DOE Joint Genome Institute (JGI-PGF)"/>
            <person name="Walter F."/>
            <person name="Albersmeier A."/>
            <person name="Kalinowski J."/>
            <person name="Ruckert C."/>
        </authorList>
    </citation>
    <scope>NUCLEOTIDE SEQUENCE</scope>
    <source>
        <strain evidence="1">JCM 4386</strain>
    </source>
</reference>
<dbReference type="Proteomes" id="UP000606194">
    <property type="component" value="Unassembled WGS sequence"/>
</dbReference>
<comment type="caution">
    <text evidence="1">The sequence shown here is derived from an EMBL/GenBank/DDBJ whole genome shotgun (WGS) entry which is preliminary data.</text>
</comment>
<evidence type="ECO:0000313" key="1">
    <source>
        <dbReference type="EMBL" id="GGS04780.1"/>
    </source>
</evidence>
<dbReference type="AlphaFoldDB" id="A0A918FYJ9"/>
<name>A0A918FYJ9_9ACTN</name>
<protein>
    <submittedName>
        <fullName evidence="1">Uncharacterized protein</fullName>
    </submittedName>
</protein>
<keyword evidence="2" id="KW-1185">Reference proteome</keyword>
<reference evidence="1" key="2">
    <citation type="submission" date="2020-09" db="EMBL/GenBank/DDBJ databases">
        <authorList>
            <person name="Sun Q."/>
            <person name="Ohkuma M."/>
        </authorList>
    </citation>
    <scope>NUCLEOTIDE SEQUENCE</scope>
    <source>
        <strain evidence="1">JCM 4386</strain>
    </source>
</reference>